<dbReference type="Gene3D" id="1.10.287.1260">
    <property type="match status" value="1"/>
</dbReference>
<protein>
    <submittedName>
        <fullName evidence="2">Mechanosensitive ion channel</fullName>
    </submittedName>
</protein>
<dbReference type="Proteomes" id="UP001139031">
    <property type="component" value="Unassembled WGS sequence"/>
</dbReference>
<keyword evidence="1" id="KW-1133">Transmembrane helix</keyword>
<dbReference type="PANTHER" id="PTHR30221:SF1">
    <property type="entry name" value="SMALL-CONDUCTANCE MECHANOSENSITIVE CHANNEL"/>
    <property type="match status" value="1"/>
</dbReference>
<sequence length="280" mass="28604">MLEDLTQQISRLLPTAALFVAVVVGGLIASAIARRMTRWAIEKTGLDALAERAGAARLLYAIGVRKGVSHFVAGLVYAAGLLATGAAAADILGLEALSAGAAALIAFLPRLAAAGLVLCVGAGVAGLVRRAAIGFGQRRGDVEHPELLGNLAYYGVMTVAVIVAGGQAGLETSLIETLLVVVAAITAAAIALAFALGSRHSFHNLVAGHFLSRLARPGDTIRVGDVEGVVIRYFGVCVVLKTADGEVAVPCKVLLDQNIGLSRLGAKARADLDARPSDEG</sequence>
<name>A0ABS7TQU9_9BACT</name>
<keyword evidence="3" id="KW-1185">Reference proteome</keyword>
<dbReference type="EMBL" id="JAIRAU010000019">
    <property type="protein sequence ID" value="MBZ5710602.1"/>
    <property type="molecule type" value="Genomic_DNA"/>
</dbReference>
<evidence type="ECO:0000256" key="1">
    <source>
        <dbReference type="SAM" id="Phobius"/>
    </source>
</evidence>
<dbReference type="InterPro" id="IPR045275">
    <property type="entry name" value="MscS_archaea/bacteria_type"/>
</dbReference>
<feature type="transmembrane region" description="Helical" evidence="1">
    <location>
        <begin position="12"/>
        <end position="33"/>
    </location>
</feature>
<accession>A0ABS7TQU9</accession>
<evidence type="ECO:0000313" key="3">
    <source>
        <dbReference type="Proteomes" id="UP001139031"/>
    </source>
</evidence>
<reference evidence="2" key="1">
    <citation type="submission" date="2021-08" db="EMBL/GenBank/DDBJ databases">
        <authorList>
            <person name="Stevens D.C."/>
        </authorList>
    </citation>
    <scope>NUCLEOTIDE SEQUENCE</scope>
    <source>
        <strain evidence="2">DSM 53165</strain>
    </source>
</reference>
<feature type="transmembrane region" description="Helical" evidence="1">
    <location>
        <begin position="147"/>
        <end position="168"/>
    </location>
</feature>
<keyword evidence="1" id="KW-0472">Membrane</keyword>
<feature type="transmembrane region" description="Helical" evidence="1">
    <location>
        <begin position="101"/>
        <end position="127"/>
    </location>
</feature>
<evidence type="ECO:0000313" key="2">
    <source>
        <dbReference type="EMBL" id="MBZ5710602.1"/>
    </source>
</evidence>
<comment type="caution">
    <text evidence="2">The sequence shown here is derived from an EMBL/GenBank/DDBJ whole genome shotgun (WGS) entry which is preliminary data.</text>
</comment>
<feature type="transmembrane region" description="Helical" evidence="1">
    <location>
        <begin position="67"/>
        <end position="89"/>
    </location>
</feature>
<proteinExistence type="predicted"/>
<gene>
    <name evidence="2" type="ORF">K7C98_15180</name>
</gene>
<dbReference type="RefSeq" id="WP_224192372.1">
    <property type="nucleotide sequence ID" value="NZ_JAIRAU010000019.1"/>
</dbReference>
<dbReference type="PANTHER" id="PTHR30221">
    <property type="entry name" value="SMALL-CONDUCTANCE MECHANOSENSITIVE CHANNEL"/>
    <property type="match status" value="1"/>
</dbReference>
<feature type="transmembrane region" description="Helical" evidence="1">
    <location>
        <begin position="174"/>
        <end position="196"/>
    </location>
</feature>
<keyword evidence="1" id="KW-0812">Transmembrane</keyword>
<organism evidence="2 3">
    <name type="scientific">Nannocystis pusilla</name>
    <dbReference type="NCBI Taxonomy" id="889268"/>
    <lineage>
        <taxon>Bacteria</taxon>
        <taxon>Pseudomonadati</taxon>
        <taxon>Myxococcota</taxon>
        <taxon>Polyangia</taxon>
        <taxon>Nannocystales</taxon>
        <taxon>Nannocystaceae</taxon>
        <taxon>Nannocystis</taxon>
    </lineage>
</organism>